<reference evidence="8" key="2">
    <citation type="journal article" date="2020" name="Biotechnol. Bioeng.">
        <title>Chromosome-scale scaffolds for the Chinese hamster reference genome assembly to facilitate the study of the CHO epigenome.</title>
        <authorList>
            <person name="Hilliard W."/>
            <person name="MacDonald M."/>
            <person name="Lee K.H."/>
        </authorList>
    </citation>
    <scope>NUCLEOTIDE SEQUENCE [LARGE SCALE GENOMIC DNA]</scope>
    <source>
        <strain evidence="8">17A/GY</strain>
    </source>
</reference>
<keyword evidence="3" id="KW-0809">Transit peptide</keyword>
<comment type="similarity">
    <text evidence="2">Belongs to the mitochondrion-specific ribosomal protein mL42 family.</text>
</comment>
<dbReference type="AlphaFoldDB" id="A0A9J7GSM4"/>
<accession>A0A9J7GSM4</accession>
<dbReference type="Pfam" id="PF10210">
    <property type="entry name" value="MRP-S32"/>
    <property type="match status" value="1"/>
</dbReference>
<keyword evidence="8" id="KW-1185">Reference proteome</keyword>
<evidence type="ECO:0000256" key="7">
    <source>
        <dbReference type="ARBA" id="ARBA00035189"/>
    </source>
</evidence>
<evidence type="ECO:0000256" key="1">
    <source>
        <dbReference type="ARBA" id="ARBA00004173"/>
    </source>
</evidence>
<keyword evidence="5" id="KW-0496">Mitochondrion</keyword>
<dbReference type="GO" id="GO:0005762">
    <property type="term" value="C:mitochondrial large ribosomal subunit"/>
    <property type="evidence" value="ECO:0007669"/>
    <property type="project" value="TreeGrafter"/>
</dbReference>
<evidence type="ECO:0000256" key="3">
    <source>
        <dbReference type="ARBA" id="ARBA00022946"/>
    </source>
</evidence>
<dbReference type="RefSeq" id="XP_035312417.1">
    <property type="nucleotide sequence ID" value="XM_035456526.1"/>
</dbReference>
<keyword evidence="6" id="KW-0687">Ribonucleoprotein</keyword>
<organism evidence="8 9">
    <name type="scientific">Cricetulus griseus</name>
    <name type="common">Chinese hamster</name>
    <name type="synonym">Cricetulus barabensis griseus</name>
    <dbReference type="NCBI Taxonomy" id="10029"/>
    <lineage>
        <taxon>Eukaryota</taxon>
        <taxon>Metazoa</taxon>
        <taxon>Chordata</taxon>
        <taxon>Craniata</taxon>
        <taxon>Vertebrata</taxon>
        <taxon>Euteleostomi</taxon>
        <taxon>Mammalia</taxon>
        <taxon>Eutheria</taxon>
        <taxon>Euarchontoglires</taxon>
        <taxon>Glires</taxon>
        <taxon>Rodentia</taxon>
        <taxon>Myomorpha</taxon>
        <taxon>Muroidea</taxon>
        <taxon>Cricetidae</taxon>
        <taxon>Cricetinae</taxon>
        <taxon>Cricetulus</taxon>
    </lineage>
</organism>
<sequence>MATAVKWVTTNRIIWKPLFPVQIGALSSVCRKSTYSSLPDDYNCKVELTLTSDGSTTVCYHLSVDIPYKHTKV</sequence>
<evidence type="ECO:0000313" key="9">
    <source>
        <dbReference type="RefSeq" id="XP_035294980.1"/>
    </source>
</evidence>
<dbReference type="RefSeq" id="XP_035294980.1">
    <property type="nucleotide sequence ID" value="XM_035439089.1"/>
</dbReference>
<evidence type="ECO:0000256" key="2">
    <source>
        <dbReference type="ARBA" id="ARBA00005556"/>
    </source>
</evidence>
<dbReference type="KEGG" id="cge:118238241"/>
<dbReference type="Proteomes" id="UP001108280">
    <property type="component" value="Chromosome 2"/>
</dbReference>
<comment type="subcellular location">
    <subcellularLocation>
        <location evidence="1">Mitochondrion</location>
    </subcellularLocation>
</comment>
<evidence type="ECO:0000256" key="6">
    <source>
        <dbReference type="ARBA" id="ARBA00023274"/>
    </source>
</evidence>
<evidence type="ECO:0000256" key="4">
    <source>
        <dbReference type="ARBA" id="ARBA00022980"/>
    </source>
</evidence>
<dbReference type="InterPro" id="IPR019346">
    <property type="entry name" value="Ribosomal_mL42"/>
</dbReference>
<dbReference type="OrthoDB" id="1107506at2759"/>
<keyword evidence="4" id="KW-0689">Ribosomal protein</keyword>
<gene>
    <name evidence="9" type="primary">LOC118238241</name>
</gene>
<protein>
    <recommendedName>
        <fullName evidence="7">Large ribosomal subunit protein mL42</fullName>
    </recommendedName>
</protein>
<dbReference type="PANTHER" id="PTHR13450">
    <property type="entry name" value="MITOCHONDRIAL 39S RIBOSOMAL PROTEIN L42"/>
    <property type="match status" value="1"/>
</dbReference>
<evidence type="ECO:0000256" key="5">
    <source>
        <dbReference type="ARBA" id="ARBA00023128"/>
    </source>
</evidence>
<evidence type="ECO:0000313" key="8">
    <source>
        <dbReference type="Proteomes" id="UP001108280"/>
    </source>
</evidence>
<proteinExistence type="inferred from homology"/>
<dbReference type="PANTHER" id="PTHR13450:SF4">
    <property type="entry name" value="LARGE RIBOSOMAL SUBUNIT PROTEIN ML42"/>
    <property type="match status" value="1"/>
</dbReference>
<reference evidence="8" key="1">
    <citation type="journal article" date="2018" name="Biotechnol. Bioeng.">
        <title>A reference genome of the Chinese hamster based on a hybrid assembly strategy.</title>
        <authorList>
            <person name="Rupp O."/>
            <person name="MacDonald M.L."/>
            <person name="Li S."/>
            <person name="Dhiman H."/>
            <person name="Polson S."/>
            <person name="Griep S."/>
            <person name="Heffner K."/>
            <person name="Hernandez I."/>
            <person name="Brinkrolf K."/>
            <person name="Jadhav V."/>
            <person name="Samoudi M."/>
            <person name="Hao H."/>
            <person name="Kingham B."/>
            <person name="Goesmann A."/>
            <person name="Betenbaugh M.J."/>
            <person name="Lewis N.E."/>
            <person name="Borth N."/>
            <person name="Lee K.H."/>
        </authorList>
    </citation>
    <scope>NUCLEOTIDE SEQUENCE [LARGE SCALE GENOMIC DNA]</scope>
    <source>
        <strain evidence="8">17A/GY</strain>
    </source>
</reference>
<name>A0A9J7GSM4_CRIGR</name>
<dbReference type="GeneID" id="118238241"/>
<reference evidence="9" key="3">
    <citation type="submission" date="2025-08" db="UniProtKB">
        <authorList>
            <consortium name="RefSeq"/>
        </authorList>
    </citation>
    <scope>IDENTIFICATION</scope>
    <source>
        <strain evidence="9">17A/GY</strain>
        <tissue evidence="9">Liver</tissue>
    </source>
</reference>